<gene>
    <name evidence="1" type="ORF">PACLA_8A013075</name>
</gene>
<organism evidence="1 2">
    <name type="scientific">Paramuricea clavata</name>
    <name type="common">Red gorgonian</name>
    <name type="synonym">Violescent sea-whip</name>
    <dbReference type="NCBI Taxonomy" id="317549"/>
    <lineage>
        <taxon>Eukaryota</taxon>
        <taxon>Metazoa</taxon>
        <taxon>Cnidaria</taxon>
        <taxon>Anthozoa</taxon>
        <taxon>Octocorallia</taxon>
        <taxon>Malacalcyonacea</taxon>
        <taxon>Plexauridae</taxon>
        <taxon>Paramuricea</taxon>
    </lineage>
</organism>
<reference evidence="1" key="1">
    <citation type="submission" date="2020-04" db="EMBL/GenBank/DDBJ databases">
        <authorList>
            <person name="Alioto T."/>
            <person name="Alioto T."/>
            <person name="Gomez Garrido J."/>
        </authorList>
    </citation>
    <scope>NUCLEOTIDE SEQUENCE</scope>
    <source>
        <strain evidence="1">A484AB</strain>
    </source>
</reference>
<dbReference type="EMBL" id="CACRXK020024981">
    <property type="protein sequence ID" value="CAB4039126.1"/>
    <property type="molecule type" value="Genomic_DNA"/>
</dbReference>
<name>A0A7D9LVK2_PARCT</name>
<protein>
    <submittedName>
        <fullName evidence="1">Uncharacterized protein</fullName>
    </submittedName>
</protein>
<accession>A0A7D9LVK2</accession>
<evidence type="ECO:0000313" key="2">
    <source>
        <dbReference type="Proteomes" id="UP001152795"/>
    </source>
</evidence>
<feature type="non-terminal residue" evidence="1">
    <location>
        <position position="84"/>
    </location>
</feature>
<evidence type="ECO:0000313" key="1">
    <source>
        <dbReference type="EMBL" id="CAB4039126.1"/>
    </source>
</evidence>
<proteinExistence type="predicted"/>
<feature type="non-terminal residue" evidence="1">
    <location>
        <position position="1"/>
    </location>
</feature>
<keyword evidence="2" id="KW-1185">Reference proteome</keyword>
<comment type="caution">
    <text evidence="1">The sequence shown here is derived from an EMBL/GenBank/DDBJ whole genome shotgun (WGS) entry which is preliminary data.</text>
</comment>
<sequence length="84" mass="9991">QNTCENKSKFFNDLFTIGLENILPEKSIKIYPTDTPWMSVTLKKLIHQRQIAFHKNKNSLSYKFYRNAVNKERKRCKAAYYASK</sequence>
<dbReference type="AlphaFoldDB" id="A0A7D9LVK2"/>
<dbReference type="Proteomes" id="UP001152795">
    <property type="component" value="Unassembled WGS sequence"/>
</dbReference>
<dbReference type="OrthoDB" id="10037236at2759"/>